<evidence type="ECO:0000256" key="1">
    <source>
        <dbReference type="SAM" id="Phobius"/>
    </source>
</evidence>
<keyword evidence="1" id="KW-1133">Transmembrane helix</keyword>
<keyword evidence="3" id="KW-1185">Reference proteome</keyword>
<dbReference type="Proteomes" id="UP000811844">
    <property type="component" value="Unassembled WGS sequence"/>
</dbReference>
<proteinExistence type="predicted"/>
<reference evidence="2 3" key="1">
    <citation type="submission" date="2020-02" db="EMBL/GenBank/DDBJ databases">
        <title>Shewanella WXL01 sp. nov., a marine bacterium isolated from green algae in Luhuitou Fringing Reef (Northern South China Sea).</title>
        <authorList>
            <person name="Wang X."/>
        </authorList>
    </citation>
    <scope>NUCLEOTIDE SEQUENCE [LARGE SCALE GENOMIC DNA]</scope>
    <source>
        <strain evidence="2 3">MCCC 1A01895</strain>
    </source>
</reference>
<dbReference type="RefSeq" id="WP_153666121.1">
    <property type="nucleotide sequence ID" value="NZ_JAAIKR010000019.1"/>
</dbReference>
<gene>
    <name evidence="2" type="ORF">G3R48_15420</name>
</gene>
<protein>
    <submittedName>
        <fullName evidence="2">Uncharacterized protein</fullName>
    </submittedName>
</protein>
<dbReference type="EMBL" id="JAAIKR010000019">
    <property type="protein sequence ID" value="MBR9729368.1"/>
    <property type="molecule type" value="Genomic_DNA"/>
</dbReference>
<evidence type="ECO:0000313" key="2">
    <source>
        <dbReference type="EMBL" id="MBR9729368.1"/>
    </source>
</evidence>
<organism evidence="2 3">
    <name type="scientific">Shewanella intestini</name>
    <dbReference type="NCBI Taxonomy" id="2017544"/>
    <lineage>
        <taxon>Bacteria</taxon>
        <taxon>Pseudomonadati</taxon>
        <taxon>Pseudomonadota</taxon>
        <taxon>Gammaproteobacteria</taxon>
        <taxon>Alteromonadales</taxon>
        <taxon>Shewanellaceae</taxon>
        <taxon>Shewanella</taxon>
    </lineage>
</organism>
<keyword evidence="1" id="KW-0472">Membrane</keyword>
<comment type="caution">
    <text evidence="2">The sequence shown here is derived from an EMBL/GenBank/DDBJ whole genome shotgun (WGS) entry which is preliminary data.</text>
</comment>
<feature type="transmembrane region" description="Helical" evidence="1">
    <location>
        <begin position="6"/>
        <end position="25"/>
    </location>
</feature>
<accession>A0ABS5I5R8</accession>
<name>A0ABS5I5R8_9GAMM</name>
<evidence type="ECO:0000313" key="3">
    <source>
        <dbReference type="Proteomes" id="UP000811844"/>
    </source>
</evidence>
<sequence>MDEQTNTILGLILAVIMGIVTWATISKREQQLDDPDDDSVIYLDQLIEKSCLQPNGKYLLRVLRQSGNLQKDDQVFNSHEAAIKNAITTFKRAKIDCAYVTKNTEVEFFFRRPYHHHGGSTEGKKVGSVEIYKIE</sequence>
<keyword evidence="1" id="KW-0812">Transmembrane</keyword>